<reference evidence="1" key="1">
    <citation type="journal article" date="2015" name="Genome Biol. Evol.">
        <title>Organellar Genomes of White Spruce (Picea glauca): Assembly and Annotation.</title>
        <authorList>
            <person name="Jackman S.D."/>
            <person name="Warren R.L."/>
            <person name="Gibb E.A."/>
            <person name="Vandervalk B.P."/>
            <person name="Mohamadi H."/>
            <person name="Chu J."/>
            <person name="Raymond A."/>
            <person name="Pleasance S."/>
            <person name="Coope R."/>
            <person name="Wildung M.R."/>
            <person name="Ritland C.E."/>
            <person name="Bousquet J."/>
            <person name="Jones S.J."/>
            <person name="Bohlmann J."/>
            <person name="Birol I."/>
        </authorList>
    </citation>
    <scope>NUCLEOTIDE SEQUENCE [LARGE SCALE GENOMIC DNA]</scope>
    <source>
        <tissue evidence="1">Flushing bud</tissue>
    </source>
</reference>
<protein>
    <submittedName>
        <fullName evidence="1">Uncharacterized protein</fullName>
    </submittedName>
</protein>
<keyword evidence="1" id="KW-0496">Mitochondrion</keyword>
<gene>
    <name evidence="1" type="ORF">ABT39_MTgene6358</name>
</gene>
<accession>A0A101LXD2</accession>
<sequence length="58" mass="6539">MLTCPQSNQNPSSDLLQNTYENVGKGLPVYRDSFQHSFYQSESATWGQPSGIPRCYPI</sequence>
<geneLocation type="mitochondrion" evidence="1"/>
<dbReference type="EMBL" id="LKAM01000009">
    <property type="protein sequence ID" value="KUM46903.1"/>
    <property type="molecule type" value="Genomic_DNA"/>
</dbReference>
<evidence type="ECO:0000313" key="1">
    <source>
        <dbReference type="EMBL" id="KUM46903.1"/>
    </source>
</evidence>
<comment type="caution">
    <text evidence="1">The sequence shown here is derived from an EMBL/GenBank/DDBJ whole genome shotgun (WGS) entry which is preliminary data.</text>
</comment>
<name>A0A101LXD2_PICGL</name>
<organism evidence="1">
    <name type="scientific">Picea glauca</name>
    <name type="common">White spruce</name>
    <name type="synonym">Pinus glauca</name>
    <dbReference type="NCBI Taxonomy" id="3330"/>
    <lineage>
        <taxon>Eukaryota</taxon>
        <taxon>Viridiplantae</taxon>
        <taxon>Streptophyta</taxon>
        <taxon>Embryophyta</taxon>
        <taxon>Tracheophyta</taxon>
        <taxon>Spermatophyta</taxon>
        <taxon>Pinopsida</taxon>
        <taxon>Pinidae</taxon>
        <taxon>Conifers I</taxon>
        <taxon>Pinales</taxon>
        <taxon>Pinaceae</taxon>
        <taxon>Picea</taxon>
    </lineage>
</organism>
<proteinExistence type="predicted"/>
<dbReference type="AlphaFoldDB" id="A0A101LXD2"/>